<name>A0AAD1D3J3_SPHMI</name>
<gene>
    <name evidence="2" type="ORF">DFR51_2167</name>
    <name evidence="1" type="ORF">SmB9_03670</name>
</gene>
<dbReference type="GO" id="GO:0070573">
    <property type="term" value="F:metallodipeptidase activity"/>
    <property type="evidence" value="ECO:0007669"/>
    <property type="project" value="InterPro"/>
</dbReference>
<keyword evidence="4" id="KW-1185">Reference proteome</keyword>
<proteinExistence type="predicted"/>
<dbReference type="Gene3D" id="3.20.20.140">
    <property type="entry name" value="Metal-dependent hydrolases"/>
    <property type="match status" value="1"/>
</dbReference>
<dbReference type="PROSITE" id="PS51318">
    <property type="entry name" value="TAT"/>
    <property type="match status" value="1"/>
</dbReference>
<evidence type="ECO:0000313" key="3">
    <source>
        <dbReference type="Proteomes" id="UP000275727"/>
    </source>
</evidence>
<dbReference type="Pfam" id="PF01244">
    <property type="entry name" value="Peptidase_M19"/>
    <property type="match status" value="1"/>
</dbReference>
<sequence length="398" mass="43270">MVSGFNRRELLALGSAGAALLAARPVFATEKGVRSSTIVVNALGGLYNPNIESPEKTEASGWTSTDAVIDQRVIDDARASGLTAVNLTLGHVFGPKEPFEQTVREIAHWDAVARRYPSDLLKIERADDILRAKRENRIGLIYGFQNTTMLGSDASRVDVFADLGVRIIQLTYNPENAVGDGSMAPENRGLTPFGREVVERLNANRVMVDLSHSGEKTCLEAARVSKQPISINHTGCRALTDMPRNKTDAELRLVAERGGFVGIYFMPFLNPTSKATADDVVAHIEHAVNVCGEDHVGIGTDGGITTIDDLGAYKAKIAKEIADRRAAGIGAKGENPDTLPFVIDLRGPSQFHDLADRLRRRGHSEARIEKILGANFVAYAKRVWAHRETPGEIPCLTR</sequence>
<protein>
    <submittedName>
        <fullName evidence="2">Membrane dipeptidase</fullName>
    </submittedName>
    <submittedName>
        <fullName evidence="1">Peptidase M19</fullName>
    </submittedName>
</protein>
<evidence type="ECO:0000313" key="1">
    <source>
        <dbReference type="EMBL" id="BBE32709.1"/>
    </source>
</evidence>
<dbReference type="SUPFAM" id="SSF51556">
    <property type="entry name" value="Metallo-dependent hydrolases"/>
    <property type="match status" value="1"/>
</dbReference>
<dbReference type="InterPro" id="IPR008257">
    <property type="entry name" value="Pept_M19"/>
</dbReference>
<dbReference type="Proteomes" id="UP000275727">
    <property type="component" value="Chromosome"/>
</dbReference>
<dbReference type="InterPro" id="IPR006311">
    <property type="entry name" value="TAT_signal"/>
</dbReference>
<dbReference type="PANTHER" id="PTHR10443">
    <property type="entry name" value="MICROSOMAL DIPEPTIDASE"/>
    <property type="match status" value="1"/>
</dbReference>
<reference evidence="2 4" key="2">
    <citation type="submission" date="2018-10" db="EMBL/GenBank/DDBJ databases">
        <title>Genomic Encyclopedia of Type Strains, Phase IV (KMG-IV): sequencing the most valuable type-strain genomes for metagenomic binning, comparative biology and taxonomic classification.</title>
        <authorList>
            <person name="Goeker M."/>
        </authorList>
    </citation>
    <scope>NUCLEOTIDE SEQUENCE [LARGE SCALE GENOMIC DNA]</scope>
    <source>
        <strain evidence="2 4">DSM 19791</strain>
    </source>
</reference>
<dbReference type="PANTHER" id="PTHR10443:SF12">
    <property type="entry name" value="DIPEPTIDASE"/>
    <property type="match status" value="1"/>
</dbReference>
<organism evidence="1 3">
    <name type="scientific">Sphingosinicella microcystinivorans</name>
    <dbReference type="NCBI Taxonomy" id="335406"/>
    <lineage>
        <taxon>Bacteria</taxon>
        <taxon>Pseudomonadati</taxon>
        <taxon>Pseudomonadota</taxon>
        <taxon>Alphaproteobacteria</taxon>
        <taxon>Sphingomonadales</taxon>
        <taxon>Sphingosinicellaceae</taxon>
        <taxon>Sphingosinicella</taxon>
    </lineage>
</organism>
<evidence type="ECO:0000313" key="4">
    <source>
        <dbReference type="Proteomes" id="UP000276029"/>
    </source>
</evidence>
<evidence type="ECO:0000313" key="2">
    <source>
        <dbReference type="EMBL" id="RKS88954.1"/>
    </source>
</evidence>
<reference evidence="1 3" key="1">
    <citation type="submission" date="2018-06" db="EMBL/GenBank/DDBJ databases">
        <title>Complete Genome Sequence of the Microcystin-Degrading Bacterium Sphingosinicella microcystinivorans Strain B-9.</title>
        <authorList>
            <person name="Jin H."/>
            <person name="Nishizawa T."/>
            <person name="Guo Y."/>
            <person name="Nishizawa A."/>
            <person name="Park H."/>
            <person name="Kato H."/>
            <person name="Tsuji K."/>
            <person name="Harada K."/>
        </authorList>
    </citation>
    <scope>NUCLEOTIDE SEQUENCE [LARGE SCALE GENOMIC DNA]</scope>
    <source>
        <strain evidence="1 3">B9</strain>
    </source>
</reference>
<dbReference type="InterPro" id="IPR032466">
    <property type="entry name" value="Metal_Hydrolase"/>
</dbReference>
<dbReference type="AlphaFoldDB" id="A0AAD1D3J3"/>
<dbReference type="Proteomes" id="UP000276029">
    <property type="component" value="Unassembled WGS sequence"/>
</dbReference>
<dbReference type="KEGG" id="smic:SmB9_03670"/>
<dbReference type="EMBL" id="AP018711">
    <property type="protein sequence ID" value="BBE32709.1"/>
    <property type="molecule type" value="Genomic_DNA"/>
</dbReference>
<accession>A0AAD1D3J3</accession>
<dbReference type="PROSITE" id="PS51365">
    <property type="entry name" value="RENAL_DIPEPTIDASE_2"/>
    <property type="match status" value="1"/>
</dbReference>
<dbReference type="EMBL" id="RBWX01000008">
    <property type="protein sequence ID" value="RKS88954.1"/>
    <property type="molecule type" value="Genomic_DNA"/>
</dbReference>
<dbReference type="GO" id="GO:0006508">
    <property type="term" value="P:proteolysis"/>
    <property type="evidence" value="ECO:0007669"/>
    <property type="project" value="InterPro"/>
</dbReference>
<dbReference type="RefSeq" id="WP_121050919.1">
    <property type="nucleotide sequence ID" value="NZ_AP018711.1"/>
</dbReference>